<dbReference type="PIRSF" id="PIRSF005539">
    <property type="entry name" value="Pept_S33_TRI_F1"/>
    <property type="match status" value="1"/>
</dbReference>
<comment type="similarity">
    <text evidence="1">Belongs to the peptidase S33 family.</text>
</comment>
<accession>A0AAD6YL25</accession>
<dbReference type="PANTHER" id="PTHR43798">
    <property type="entry name" value="MONOACYLGLYCEROL LIPASE"/>
    <property type="match status" value="1"/>
</dbReference>
<proteinExistence type="inferred from homology"/>
<comment type="caution">
    <text evidence="4">The sequence shown here is derived from an EMBL/GenBank/DDBJ whole genome shotgun (WGS) entry which is preliminary data.</text>
</comment>
<dbReference type="EMBL" id="JARJCW010000007">
    <property type="protein sequence ID" value="KAJ7222486.1"/>
    <property type="molecule type" value="Genomic_DNA"/>
</dbReference>
<organism evidence="4 5">
    <name type="scientific">Mycena pura</name>
    <dbReference type="NCBI Taxonomy" id="153505"/>
    <lineage>
        <taxon>Eukaryota</taxon>
        <taxon>Fungi</taxon>
        <taxon>Dikarya</taxon>
        <taxon>Basidiomycota</taxon>
        <taxon>Agaricomycotina</taxon>
        <taxon>Agaricomycetes</taxon>
        <taxon>Agaricomycetidae</taxon>
        <taxon>Agaricales</taxon>
        <taxon>Marasmiineae</taxon>
        <taxon>Mycenaceae</taxon>
        <taxon>Mycena</taxon>
    </lineage>
</organism>
<evidence type="ECO:0000313" key="5">
    <source>
        <dbReference type="Proteomes" id="UP001219525"/>
    </source>
</evidence>
<name>A0AAD6YL25_9AGAR</name>
<evidence type="ECO:0000256" key="2">
    <source>
        <dbReference type="ARBA" id="ARBA00022801"/>
    </source>
</evidence>
<dbReference type="GO" id="GO:0008233">
    <property type="term" value="F:peptidase activity"/>
    <property type="evidence" value="ECO:0007669"/>
    <property type="project" value="InterPro"/>
</dbReference>
<feature type="domain" description="AB hydrolase-1" evidence="3">
    <location>
        <begin position="42"/>
        <end position="314"/>
    </location>
</feature>
<keyword evidence="2" id="KW-0378">Hydrolase</keyword>
<dbReference type="Proteomes" id="UP001219525">
    <property type="component" value="Unassembled WGS sequence"/>
</dbReference>
<dbReference type="AlphaFoldDB" id="A0AAD6YL25"/>
<dbReference type="GO" id="GO:0006508">
    <property type="term" value="P:proteolysis"/>
    <property type="evidence" value="ECO:0007669"/>
    <property type="project" value="InterPro"/>
</dbReference>
<gene>
    <name evidence="4" type="ORF">GGX14DRAFT_663939</name>
</gene>
<dbReference type="InterPro" id="IPR002410">
    <property type="entry name" value="Peptidase_S33"/>
</dbReference>
<dbReference type="PRINTS" id="PR00793">
    <property type="entry name" value="PROAMNOPTASE"/>
</dbReference>
<dbReference type="PANTHER" id="PTHR43798:SF33">
    <property type="entry name" value="HYDROLASE, PUTATIVE (AFU_ORTHOLOGUE AFUA_2G14860)-RELATED"/>
    <property type="match status" value="1"/>
</dbReference>
<evidence type="ECO:0000259" key="3">
    <source>
        <dbReference type="Pfam" id="PF12697"/>
    </source>
</evidence>
<dbReference type="Gene3D" id="3.40.50.1820">
    <property type="entry name" value="alpha/beta hydrolase"/>
    <property type="match status" value="1"/>
</dbReference>
<dbReference type="InterPro" id="IPR000073">
    <property type="entry name" value="AB_hydrolase_1"/>
</dbReference>
<dbReference type="InterPro" id="IPR029058">
    <property type="entry name" value="AB_hydrolase_fold"/>
</dbReference>
<dbReference type="InterPro" id="IPR005945">
    <property type="entry name" value="Pro_imino_pep"/>
</dbReference>
<evidence type="ECO:0000313" key="4">
    <source>
        <dbReference type="EMBL" id="KAJ7222486.1"/>
    </source>
</evidence>
<keyword evidence="5" id="KW-1185">Reference proteome</keyword>
<dbReference type="SUPFAM" id="SSF53474">
    <property type="entry name" value="alpha/beta-Hydrolases"/>
    <property type="match status" value="1"/>
</dbReference>
<dbReference type="InterPro" id="IPR050266">
    <property type="entry name" value="AB_hydrolase_sf"/>
</dbReference>
<evidence type="ECO:0000256" key="1">
    <source>
        <dbReference type="ARBA" id="ARBA00010088"/>
    </source>
</evidence>
<reference evidence="4" key="1">
    <citation type="submission" date="2023-03" db="EMBL/GenBank/DDBJ databases">
        <title>Massive genome expansion in bonnet fungi (Mycena s.s.) driven by repeated elements and novel gene families across ecological guilds.</title>
        <authorList>
            <consortium name="Lawrence Berkeley National Laboratory"/>
            <person name="Harder C.B."/>
            <person name="Miyauchi S."/>
            <person name="Viragh M."/>
            <person name="Kuo A."/>
            <person name="Thoen E."/>
            <person name="Andreopoulos B."/>
            <person name="Lu D."/>
            <person name="Skrede I."/>
            <person name="Drula E."/>
            <person name="Henrissat B."/>
            <person name="Morin E."/>
            <person name="Kohler A."/>
            <person name="Barry K."/>
            <person name="LaButti K."/>
            <person name="Morin E."/>
            <person name="Salamov A."/>
            <person name="Lipzen A."/>
            <person name="Mereny Z."/>
            <person name="Hegedus B."/>
            <person name="Baldrian P."/>
            <person name="Stursova M."/>
            <person name="Weitz H."/>
            <person name="Taylor A."/>
            <person name="Grigoriev I.V."/>
            <person name="Nagy L.G."/>
            <person name="Martin F."/>
            <person name="Kauserud H."/>
        </authorList>
    </citation>
    <scope>NUCLEOTIDE SEQUENCE</scope>
    <source>
        <strain evidence="4">9144</strain>
    </source>
</reference>
<sequence length="321" mass="35808">MSNTTFASEGKIPFSANGEPGETWYKIIGDLSNQTQPPLIGLHGGPGMAHDYLVPLGDLSTTRAIILYDQIGNSRSTHFTEPPKPPSFWTIDLFVDELENLIKFFGLEKSGYYLLGHSWGGILATEFEVRRHPPGLKGIVLSDSLADMGLWVKSNMELMSKFPADVQEGLKGGFSDLKKYREALEEFYKVHACRISPQPKEVAAGGLNPIFGERETGLGGDPTSSLAMLAFLEFSVLDLSLTLRSRNAGALKGWSIVDRLDQVSVPCLILNGRYDISQDFVVKPFFDKISKVKWVTLENSSHLPMWEERERYIEIVRDFMA</sequence>
<protein>
    <submittedName>
        <fullName evidence="4">Proline iminopeptidase</fullName>
    </submittedName>
</protein>
<dbReference type="Pfam" id="PF12697">
    <property type="entry name" value="Abhydrolase_6"/>
    <property type="match status" value="1"/>
</dbReference>
<dbReference type="GO" id="GO:0016020">
    <property type="term" value="C:membrane"/>
    <property type="evidence" value="ECO:0007669"/>
    <property type="project" value="TreeGrafter"/>
</dbReference>